<comment type="subcellular location">
    <subcellularLocation>
        <location evidence="1 7">Cell membrane</location>
        <topology evidence="1 7">Multi-pass membrane protein</topology>
    </subcellularLocation>
</comment>
<evidence type="ECO:0000259" key="9">
    <source>
        <dbReference type="PROSITE" id="PS50928"/>
    </source>
</evidence>
<evidence type="ECO:0000256" key="6">
    <source>
        <dbReference type="ARBA" id="ARBA00023136"/>
    </source>
</evidence>
<feature type="transmembrane region" description="Helical" evidence="7">
    <location>
        <begin position="195"/>
        <end position="214"/>
    </location>
</feature>
<dbReference type="PROSITE" id="PS50928">
    <property type="entry name" value="ABC_TM1"/>
    <property type="match status" value="1"/>
</dbReference>
<dbReference type="InterPro" id="IPR000515">
    <property type="entry name" value="MetI-like"/>
</dbReference>
<keyword evidence="3" id="KW-1003">Cell membrane</keyword>
<dbReference type="PANTHER" id="PTHR30193">
    <property type="entry name" value="ABC TRANSPORTER PERMEASE PROTEIN"/>
    <property type="match status" value="1"/>
</dbReference>
<protein>
    <submittedName>
        <fullName evidence="10">Sugar ABC transporter permease</fullName>
    </submittedName>
</protein>
<dbReference type="PANTHER" id="PTHR30193:SF37">
    <property type="entry name" value="INNER MEMBRANE ABC TRANSPORTER PERMEASE PROTEIN YCJO"/>
    <property type="match status" value="1"/>
</dbReference>
<comment type="caution">
    <text evidence="10">The sequence shown here is derived from an EMBL/GenBank/DDBJ whole genome shotgun (WGS) entry which is preliminary data.</text>
</comment>
<reference evidence="10 11" key="1">
    <citation type="journal article" date="2019" name="Int. J. Syst. Evol. Microbiol.">
        <title>The Global Catalogue of Microorganisms (GCM) 10K type strain sequencing project: providing services to taxonomists for standard genome sequencing and annotation.</title>
        <authorList>
            <consortium name="The Broad Institute Genomics Platform"/>
            <consortium name="The Broad Institute Genome Sequencing Center for Infectious Disease"/>
            <person name="Wu L."/>
            <person name="Ma J."/>
        </authorList>
    </citation>
    <scope>NUCLEOTIDE SEQUENCE [LARGE SCALE GENOMIC DNA]</scope>
    <source>
        <strain evidence="10 11">JCM 12696</strain>
    </source>
</reference>
<keyword evidence="11" id="KW-1185">Reference proteome</keyword>
<evidence type="ECO:0000256" key="4">
    <source>
        <dbReference type="ARBA" id="ARBA00022692"/>
    </source>
</evidence>
<evidence type="ECO:0000256" key="5">
    <source>
        <dbReference type="ARBA" id="ARBA00022989"/>
    </source>
</evidence>
<dbReference type="EMBL" id="BAAAKV010000013">
    <property type="protein sequence ID" value="GAA1162107.1"/>
    <property type="molecule type" value="Genomic_DNA"/>
</dbReference>
<dbReference type="Proteomes" id="UP001501371">
    <property type="component" value="Unassembled WGS sequence"/>
</dbReference>
<dbReference type="Gene3D" id="1.10.3720.10">
    <property type="entry name" value="MetI-like"/>
    <property type="match status" value="1"/>
</dbReference>
<feature type="region of interest" description="Disordered" evidence="8">
    <location>
        <begin position="1"/>
        <end position="37"/>
    </location>
</feature>
<keyword evidence="4 7" id="KW-0812">Transmembrane</keyword>
<keyword evidence="2 7" id="KW-0813">Transport</keyword>
<evidence type="ECO:0000256" key="1">
    <source>
        <dbReference type="ARBA" id="ARBA00004651"/>
    </source>
</evidence>
<feature type="transmembrane region" description="Helical" evidence="7">
    <location>
        <begin position="105"/>
        <end position="127"/>
    </location>
</feature>
<comment type="similarity">
    <text evidence="7">Belongs to the binding-protein-dependent transport system permease family.</text>
</comment>
<feature type="transmembrane region" description="Helical" evidence="7">
    <location>
        <begin position="289"/>
        <end position="315"/>
    </location>
</feature>
<evidence type="ECO:0000256" key="2">
    <source>
        <dbReference type="ARBA" id="ARBA00022448"/>
    </source>
</evidence>
<dbReference type="CDD" id="cd06261">
    <property type="entry name" value="TM_PBP2"/>
    <property type="match status" value="1"/>
</dbReference>
<feature type="transmembrane region" description="Helical" evidence="7">
    <location>
        <begin position="47"/>
        <end position="70"/>
    </location>
</feature>
<dbReference type="SUPFAM" id="SSF161098">
    <property type="entry name" value="MetI-like"/>
    <property type="match status" value="1"/>
</dbReference>
<feature type="domain" description="ABC transmembrane type-1" evidence="9">
    <location>
        <begin position="101"/>
        <end position="311"/>
    </location>
</feature>
<feature type="transmembrane region" description="Helical" evidence="7">
    <location>
        <begin position="235"/>
        <end position="256"/>
    </location>
</feature>
<evidence type="ECO:0000313" key="10">
    <source>
        <dbReference type="EMBL" id="GAA1162107.1"/>
    </source>
</evidence>
<proteinExistence type="inferred from homology"/>
<evidence type="ECO:0000256" key="7">
    <source>
        <dbReference type="RuleBase" id="RU363032"/>
    </source>
</evidence>
<feature type="transmembrane region" description="Helical" evidence="7">
    <location>
        <begin position="139"/>
        <end position="159"/>
    </location>
</feature>
<dbReference type="InterPro" id="IPR035906">
    <property type="entry name" value="MetI-like_sf"/>
</dbReference>
<name>A0ABN1UPU0_9ACTN</name>
<evidence type="ECO:0000256" key="8">
    <source>
        <dbReference type="SAM" id="MobiDB-lite"/>
    </source>
</evidence>
<dbReference type="InterPro" id="IPR051393">
    <property type="entry name" value="ABC_transporter_permease"/>
</dbReference>
<sequence>MTATGEGSGRSRVRGSAAEPSATGPDDATGDPPPTRRRNTYRLYPRWFYLPAAVLYVPLFLLPTLISFFYSLTRWTLDDFTFIGLENFRTLFEDPTMRLGLVNTFVYAAVTTVLKVVLGLCIATFLASRVRGSAVYRAVVFFPVIVSTLGVGFTFNALLQPEGVINDALSLFGITGPSWLGEPDTALLSVALVDVWKGLGFAAVIYIAGIVTIPSDVVEAARVDGAGRVGVFRHITLPLLHPATSTVTILSVIGGLKSFEMVWAMTQGGPAGHSDVIASVIYKQYASGFYGLSTAGNVLLFVIVAAIAVPLSYFLNRRETQL</sequence>
<organism evidence="10 11">
    <name type="scientific">Streptomyces hebeiensis</name>
    <dbReference type="NCBI Taxonomy" id="229486"/>
    <lineage>
        <taxon>Bacteria</taxon>
        <taxon>Bacillati</taxon>
        <taxon>Actinomycetota</taxon>
        <taxon>Actinomycetes</taxon>
        <taxon>Kitasatosporales</taxon>
        <taxon>Streptomycetaceae</taxon>
        <taxon>Streptomyces</taxon>
    </lineage>
</organism>
<accession>A0ABN1UPU0</accession>
<keyword evidence="5 7" id="KW-1133">Transmembrane helix</keyword>
<evidence type="ECO:0000256" key="3">
    <source>
        <dbReference type="ARBA" id="ARBA00022475"/>
    </source>
</evidence>
<keyword evidence="6 7" id="KW-0472">Membrane</keyword>
<dbReference type="Pfam" id="PF00528">
    <property type="entry name" value="BPD_transp_1"/>
    <property type="match status" value="1"/>
</dbReference>
<gene>
    <name evidence="10" type="ORF">GCM10009654_18420</name>
</gene>
<evidence type="ECO:0000313" key="11">
    <source>
        <dbReference type="Proteomes" id="UP001501371"/>
    </source>
</evidence>